<dbReference type="InterPro" id="IPR006674">
    <property type="entry name" value="HD_domain"/>
</dbReference>
<gene>
    <name evidence="2" type="ORF">FYJ51_05645</name>
</gene>
<accession>A0A7X2TF57</accession>
<reference evidence="2 3" key="1">
    <citation type="submission" date="2019-08" db="EMBL/GenBank/DDBJ databases">
        <title>In-depth cultivation of the pig gut microbiome towards novel bacterial diversity and tailored functional studies.</title>
        <authorList>
            <person name="Wylensek D."/>
            <person name="Hitch T.C.A."/>
            <person name="Clavel T."/>
        </authorList>
    </citation>
    <scope>NUCLEOTIDE SEQUENCE [LARGE SCALE GENOMIC DNA]</scope>
    <source>
        <strain evidence="2 3">Oil+RF-744-GAM-WT-6</strain>
    </source>
</reference>
<dbReference type="SMART" id="SM00471">
    <property type="entry name" value="HDc"/>
    <property type="match status" value="1"/>
</dbReference>
<feature type="domain" description="HD/PDEase" evidence="1">
    <location>
        <begin position="46"/>
        <end position="161"/>
    </location>
</feature>
<dbReference type="AlphaFoldDB" id="A0A7X2TF57"/>
<evidence type="ECO:0000313" key="2">
    <source>
        <dbReference type="EMBL" id="MSS58384.1"/>
    </source>
</evidence>
<dbReference type="Pfam" id="PF01966">
    <property type="entry name" value="HD"/>
    <property type="match status" value="1"/>
</dbReference>
<evidence type="ECO:0000259" key="1">
    <source>
        <dbReference type="SMART" id="SM00471"/>
    </source>
</evidence>
<evidence type="ECO:0000313" key="3">
    <source>
        <dbReference type="Proteomes" id="UP000461880"/>
    </source>
</evidence>
<dbReference type="Gene3D" id="1.10.3210.10">
    <property type="entry name" value="Hypothetical protein af1432"/>
    <property type="match status" value="1"/>
</dbReference>
<proteinExistence type="predicted"/>
<dbReference type="CDD" id="cd00077">
    <property type="entry name" value="HDc"/>
    <property type="match status" value="1"/>
</dbReference>
<dbReference type="InterPro" id="IPR003607">
    <property type="entry name" value="HD/PDEase_dom"/>
</dbReference>
<organism evidence="2 3">
    <name type="scientific">Stecheria intestinalis</name>
    <dbReference type="NCBI Taxonomy" id="2606630"/>
    <lineage>
        <taxon>Bacteria</taxon>
        <taxon>Bacillati</taxon>
        <taxon>Bacillota</taxon>
        <taxon>Erysipelotrichia</taxon>
        <taxon>Erysipelotrichales</taxon>
        <taxon>Erysipelotrichaceae</taxon>
        <taxon>Stecheria</taxon>
    </lineage>
</organism>
<name>A0A7X2TF57_9FIRM</name>
<dbReference type="Proteomes" id="UP000461880">
    <property type="component" value="Unassembled WGS sequence"/>
</dbReference>
<keyword evidence="3" id="KW-1185">Reference proteome</keyword>
<comment type="caution">
    <text evidence="2">The sequence shown here is derived from an EMBL/GenBank/DDBJ whole genome shotgun (WGS) entry which is preliminary data.</text>
</comment>
<dbReference type="RefSeq" id="WP_105303184.1">
    <property type="nucleotide sequence ID" value="NZ_JAQXPC010000012.1"/>
</dbReference>
<dbReference type="EMBL" id="VUMN01000010">
    <property type="protein sequence ID" value="MSS58384.1"/>
    <property type="molecule type" value="Genomic_DNA"/>
</dbReference>
<sequence>MKTKQIDSVHDLRDPDRFPLFCKVSSSPEINTYIGEQNQAMKALHYTEHSQAHVMVVAQRTYYILNTLKEDDHTIDLALTAAWLHDIGNIVNRVDHSQSGALMAFVLLNRIGIPASDIAPIISAIGNHDEGNGVPVSKIAAALILADKSDVRRSRVQETDVQKFDIHDRVNYSATISQLKINHEHSAIKLKLEIDTKYGEIGEYFEIFMDRMLMCRRAAAFLHMEFHLIINEQTLL</sequence>
<dbReference type="SUPFAM" id="SSF109604">
    <property type="entry name" value="HD-domain/PDEase-like"/>
    <property type="match status" value="1"/>
</dbReference>
<protein>
    <submittedName>
        <fullName evidence="2">HD domain-containing protein</fullName>
    </submittedName>
</protein>